<dbReference type="Proteomes" id="UP001222027">
    <property type="component" value="Unassembled WGS sequence"/>
</dbReference>
<sequence length="111" mass="12388">MIAGSLGPTQHMLFCHDPTAQITSDESERSLKRCCSRLGATRESTRVLRVDSTGFLFQAMCDASPSCCRCQLRRPSTSTPPLQVASSLYCSLKCQLKIMLNLDLCWMPERI</sequence>
<accession>A0AAV8RWP1</accession>
<evidence type="ECO:0008006" key="3">
    <source>
        <dbReference type="Google" id="ProtNLM"/>
    </source>
</evidence>
<protein>
    <recommendedName>
        <fullName evidence="3">SREBP regulating gene protein</fullName>
    </recommendedName>
</protein>
<organism evidence="1 2">
    <name type="scientific">Ensete ventricosum</name>
    <name type="common">Abyssinian banana</name>
    <name type="synonym">Musa ensete</name>
    <dbReference type="NCBI Taxonomy" id="4639"/>
    <lineage>
        <taxon>Eukaryota</taxon>
        <taxon>Viridiplantae</taxon>
        <taxon>Streptophyta</taxon>
        <taxon>Embryophyta</taxon>
        <taxon>Tracheophyta</taxon>
        <taxon>Spermatophyta</taxon>
        <taxon>Magnoliopsida</taxon>
        <taxon>Liliopsida</taxon>
        <taxon>Zingiberales</taxon>
        <taxon>Musaceae</taxon>
        <taxon>Ensete</taxon>
    </lineage>
</organism>
<dbReference type="EMBL" id="JAQQAF010000001">
    <property type="protein sequence ID" value="KAJ8511563.1"/>
    <property type="molecule type" value="Genomic_DNA"/>
</dbReference>
<dbReference type="AlphaFoldDB" id="A0AAV8RWP1"/>
<name>A0AAV8RWP1_ENSVE</name>
<proteinExistence type="predicted"/>
<evidence type="ECO:0000313" key="2">
    <source>
        <dbReference type="Proteomes" id="UP001222027"/>
    </source>
</evidence>
<keyword evidence="2" id="KW-1185">Reference proteome</keyword>
<comment type="caution">
    <text evidence="1">The sequence shown here is derived from an EMBL/GenBank/DDBJ whole genome shotgun (WGS) entry which is preliminary data.</text>
</comment>
<gene>
    <name evidence="1" type="ORF">OPV22_001997</name>
</gene>
<reference evidence="1 2" key="1">
    <citation type="submission" date="2022-12" db="EMBL/GenBank/DDBJ databases">
        <title>Chromosome-scale assembly of the Ensete ventricosum genome.</title>
        <authorList>
            <person name="Dussert Y."/>
            <person name="Stocks J."/>
            <person name="Wendawek A."/>
            <person name="Woldeyes F."/>
            <person name="Nichols R.A."/>
            <person name="Borrell J.S."/>
        </authorList>
    </citation>
    <scope>NUCLEOTIDE SEQUENCE [LARGE SCALE GENOMIC DNA]</scope>
    <source>
        <strain evidence="2">cv. Maze</strain>
        <tissue evidence="1">Seeds</tissue>
    </source>
</reference>
<evidence type="ECO:0000313" key="1">
    <source>
        <dbReference type="EMBL" id="KAJ8511563.1"/>
    </source>
</evidence>